<dbReference type="Pfam" id="PF00990">
    <property type="entry name" value="GGDEF"/>
    <property type="match status" value="1"/>
</dbReference>
<dbReference type="CDD" id="cd01949">
    <property type="entry name" value="GGDEF"/>
    <property type="match status" value="1"/>
</dbReference>
<feature type="transmembrane region" description="Helical" evidence="2">
    <location>
        <begin position="446"/>
        <end position="473"/>
    </location>
</feature>
<dbReference type="GO" id="GO:0003824">
    <property type="term" value="F:catalytic activity"/>
    <property type="evidence" value="ECO:0007669"/>
    <property type="project" value="UniProtKB-ARBA"/>
</dbReference>
<dbReference type="NCBIfam" id="TIGR00254">
    <property type="entry name" value="GGDEF"/>
    <property type="match status" value="1"/>
</dbReference>
<evidence type="ECO:0000256" key="1">
    <source>
        <dbReference type="SAM" id="MobiDB-lite"/>
    </source>
</evidence>
<keyword evidence="5" id="KW-1185">Reference proteome</keyword>
<dbReference type="Proteomes" id="UP000538666">
    <property type="component" value="Unassembled WGS sequence"/>
</dbReference>
<evidence type="ECO:0000256" key="2">
    <source>
        <dbReference type="SAM" id="Phobius"/>
    </source>
</evidence>
<gene>
    <name evidence="4" type="ORF">HNQ77_003290</name>
</gene>
<dbReference type="FunFam" id="3.30.70.270:FF:000001">
    <property type="entry name" value="Diguanylate cyclase domain protein"/>
    <property type="match status" value="1"/>
</dbReference>
<dbReference type="Gene3D" id="3.30.70.270">
    <property type="match status" value="1"/>
</dbReference>
<keyword evidence="2" id="KW-0472">Membrane</keyword>
<dbReference type="InterPro" id="IPR043128">
    <property type="entry name" value="Rev_trsase/Diguanyl_cyclase"/>
</dbReference>
<evidence type="ECO:0000313" key="5">
    <source>
        <dbReference type="Proteomes" id="UP000538666"/>
    </source>
</evidence>
<dbReference type="SMART" id="SM00267">
    <property type="entry name" value="GGDEF"/>
    <property type="match status" value="1"/>
</dbReference>
<organism evidence="4 5">
    <name type="scientific">Silvibacterium bohemicum</name>
    <dbReference type="NCBI Taxonomy" id="1577686"/>
    <lineage>
        <taxon>Bacteria</taxon>
        <taxon>Pseudomonadati</taxon>
        <taxon>Acidobacteriota</taxon>
        <taxon>Terriglobia</taxon>
        <taxon>Terriglobales</taxon>
        <taxon>Acidobacteriaceae</taxon>
        <taxon>Silvibacterium</taxon>
    </lineage>
</organism>
<dbReference type="PANTHER" id="PTHR46663">
    <property type="entry name" value="DIGUANYLATE CYCLASE DGCT-RELATED"/>
    <property type="match status" value="1"/>
</dbReference>
<name>A0A841JVC3_9BACT</name>
<keyword evidence="2" id="KW-0812">Transmembrane</keyword>
<feature type="region of interest" description="Disordered" evidence="1">
    <location>
        <begin position="764"/>
        <end position="791"/>
    </location>
</feature>
<dbReference type="SUPFAM" id="SSF55073">
    <property type="entry name" value="Nucleotide cyclase"/>
    <property type="match status" value="1"/>
</dbReference>
<dbReference type="PROSITE" id="PS50887">
    <property type="entry name" value="GGDEF"/>
    <property type="match status" value="1"/>
</dbReference>
<accession>A0A841JVC3</accession>
<dbReference type="InterPro" id="IPR000160">
    <property type="entry name" value="GGDEF_dom"/>
</dbReference>
<dbReference type="RefSeq" id="WP_050061572.1">
    <property type="nucleotide sequence ID" value="NZ_JACHEK010000006.1"/>
</dbReference>
<dbReference type="AlphaFoldDB" id="A0A841JVC3"/>
<evidence type="ECO:0000259" key="3">
    <source>
        <dbReference type="PROSITE" id="PS50887"/>
    </source>
</evidence>
<proteinExistence type="predicted"/>
<keyword evidence="2" id="KW-1133">Transmembrane helix</keyword>
<reference evidence="4 5" key="1">
    <citation type="submission" date="2020-08" db="EMBL/GenBank/DDBJ databases">
        <title>Genomic Encyclopedia of Type Strains, Phase IV (KMG-IV): sequencing the most valuable type-strain genomes for metagenomic binning, comparative biology and taxonomic classification.</title>
        <authorList>
            <person name="Goeker M."/>
        </authorList>
    </citation>
    <scope>NUCLEOTIDE SEQUENCE [LARGE SCALE GENOMIC DNA]</scope>
    <source>
        <strain evidence="4 5">DSM 103733</strain>
    </source>
</reference>
<feature type="domain" description="GGDEF" evidence="3">
    <location>
        <begin position="641"/>
        <end position="773"/>
    </location>
</feature>
<dbReference type="InterPro" id="IPR052163">
    <property type="entry name" value="DGC-Regulatory_Protein"/>
</dbReference>
<dbReference type="InterPro" id="IPR029787">
    <property type="entry name" value="Nucleotide_cyclase"/>
</dbReference>
<protein>
    <submittedName>
        <fullName evidence="4">Diguanylate cyclase (GGDEF)-like protein</fullName>
    </submittedName>
</protein>
<dbReference type="PANTHER" id="PTHR46663:SF2">
    <property type="entry name" value="GGDEF DOMAIN-CONTAINING PROTEIN"/>
    <property type="match status" value="1"/>
</dbReference>
<dbReference type="EMBL" id="JACHEK010000006">
    <property type="protein sequence ID" value="MBB6145332.1"/>
    <property type="molecule type" value="Genomic_DNA"/>
</dbReference>
<comment type="caution">
    <text evidence="4">The sequence shown here is derived from an EMBL/GenBank/DDBJ whole genome shotgun (WGS) entry which is preliminary data.</text>
</comment>
<evidence type="ECO:0000313" key="4">
    <source>
        <dbReference type="EMBL" id="MBB6145332.1"/>
    </source>
</evidence>
<sequence>MRKFSVLGKEASHRPPVVFSIRLAMIAHLALLAALAFGQSTPVVMPSVQLTRASEIHELPPDQASRGKVHLVGTVTYYDPLDYDLFVQDASGGVFVATTHPYPIHNGDLVEITGVTHQGYRTEIAPDPSIRAIGRGQKFTARRYEYAELATGKEDSQLVTIRGKVRALDIEQHENASYMHLDVGLAGGEVEVYLGSSAGFDPKSALGSLVEITAVAGGVFDAKTQLTGIVLYAPDASAIHRLSSSKVDLDQLPLTDIDKVFEAQRIDDTSRRVRVRGAVTYYRKGDAAVLEGDGKSIFVQTRETNDLAIGDVVDAYGLPSNRDYAPSLRQAILIKTGGHEQIEPRAVSYADAFSGIYSDNLISLSGVLVSQLRDSGTNTLVMNIDGHLVNGSLRGKTSLPTFPIGSRIRIAGICRIVPGGPWRAPVLFHLEMRDASDIQVLSEPSWWTVGHLFGLVGALLVLALVITVWAVMLRKQVGRQTDRINRSMVLAGERSRILEKISSNHNLDAILAEICKSVMVLLPGFACSYCLTPEAEPAKGVDERTGGADELTYFELPLLGGVSNAIGKVVVSGPRDLVPAEDQQEVYATLSELATLAVERLQLHQQLVHHSTHDPLTELPNRRLCDSKLQSALEDAVRQQAQLAIVYIDLNGFKQVNDRYGHKIGDLYLKEIGARLHAQMRSADTLARIGGDEFLVIAPVTQSTSATTLMKRLQACFDPPFQLDEHRVEGSASFGLALYPQDGNTAEELKRNADQSMYRAKRKAAEMPEAASRTGTSGRVLPMPLAQGTDL</sequence>